<keyword evidence="1" id="KW-0175">Coiled coil</keyword>
<dbReference type="RefSeq" id="XP_046005741.1">
    <property type="nucleotide sequence ID" value="XM_046155611.1"/>
</dbReference>
<feature type="coiled-coil region" evidence="1">
    <location>
        <begin position="176"/>
        <end position="210"/>
    </location>
</feature>
<reference evidence="3" key="1">
    <citation type="journal article" date="2021" name="Nat. Commun.">
        <title>Genetic determinants of endophytism in the Arabidopsis root mycobiome.</title>
        <authorList>
            <person name="Mesny F."/>
            <person name="Miyauchi S."/>
            <person name="Thiergart T."/>
            <person name="Pickel B."/>
            <person name="Atanasova L."/>
            <person name="Karlsson M."/>
            <person name="Huettel B."/>
            <person name="Barry K.W."/>
            <person name="Haridas S."/>
            <person name="Chen C."/>
            <person name="Bauer D."/>
            <person name="Andreopoulos W."/>
            <person name="Pangilinan J."/>
            <person name="LaButti K."/>
            <person name="Riley R."/>
            <person name="Lipzen A."/>
            <person name="Clum A."/>
            <person name="Drula E."/>
            <person name="Henrissat B."/>
            <person name="Kohler A."/>
            <person name="Grigoriev I.V."/>
            <person name="Martin F.M."/>
            <person name="Hacquard S."/>
        </authorList>
    </citation>
    <scope>NUCLEOTIDE SEQUENCE</scope>
    <source>
        <strain evidence="3">MPI-CAGE-CH-0230</strain>
    </source>
</reference>
<dbReference type="Gene3D" id="1.20.5.170">
    <property type="match status" value="1"/>
</dbReference>
<gene>
    <name evidence="3" type="ORF">B0I36DRAFT_336733</name>
</gene>
<evidence type="ECO:0000256" key="1">
    <source>
        <dbReference type="SAM" id="Coils"/>
    </source>
</evidence>
<protein>
    <recommendedName>
        <fullName evidence="2">BZIP domain-containing protein</fullName>
    </recommendedName>
</protein>
<name>A0A9P9BGK1_9PEZI</name>
<dbReference type="AlphaFoldDB" id="A0A9P9BGK1"/>
<dbReference type="InterPro" id="IPR004827">
    <property type="entry name" value="bZIP"/>
</dbReference>
<dbReference type="Proteomes" id="UP000756346">
    <property type="component" value="Unassembled WGS sequence"/>
</dbReference>
<organism evidence="3 4">
    <name type="scientific">Microdochium trichocladiopsis</name>
    <dbReference type="NCBI Taxonomy" id="1682393"/>
    <lineage>
        <taxon>Eukaryota</taxon>
        <taxon>Fungi</taxon>
        <taxon>Dikarya</taxon>
        <taxon>Ascomycota</taxon>
        <taxon>Pezizomycotina</taxon>
        <taxon>Sordariomycetes</taxon>
        <taxon>Xylariomycetidae</taxon>
        <taxon>Xylariales</taxon>
        <taxon>Microdochiaceae</taxon>
        <taxon>Microdochium</taxon>
    </lineage>
</organism>
<proteinExistence type="predicted"/>
<dbReference type="EMBL" id="JAGTJQ010000012">
    <property type="protein sequence ID" value="KAH7016117.1"/>
    <property type="molecule type" value="Genomic_DNA"/>
</dbReference>
<dbReference type="SUPFAM" id="SSF57959">
    <property type="entry name" value="Leucine zipper domain"/>
    <property type="match status" value="1"/>
</dbReference>
<dbReference type="CDD" id="cd14687">
    <property type="entry name" value="bZIP_ATF2"/>
    <property type="match status" value="1"/>
</dbReference>
<dbReference type="PROSITE" id="PS50217">
    <property type="entry name" value="BZIP"/>
    <property type="match status" value="1"/>
</dbReference>
<evidence type="ECO:0000313" key="3">
    <source>
        <dbReference type="EMBL" id="KAH7016117.1"/>
    </source>
</evidence>
<comment type="caution">
    <text evidence="3">The sequence shown here is derived from an EMBL/GenBank/DDBJ whole genome shotgun (WGS) entry which is preliminary data.</text>
</comment>
<dbReference type="GeneID" id="70185157"/>
<keyword evidence="4" id="KW-1185">Reference proteome</keyword>
<dbReference type="OrthoDB" id="295274at2759"/>
<dbReference type="GO" id="GO:0003700">
    <property type="term" value="F:DNA-binding transcription factor activity"/>
    <property type="evidence" value="ECO:0007669"/>
    <property type="project" value="InterPro"/>
</dbReference>
<dbReference type="SMART" id="SM00338">
    <property type="entry name" value="BRLZ"/>
    <property type="match status" value="1"/>
</dbReference>
<accession>A0A9P9BGK1</accession>
<dbReference type="InterPro" id="IPR046347">
    <property type="entry name" value="bZIP_sf"/>
</dbReference>
<evidence type="ECO:0000259" key="2">
    <source>
        <dbReference type="PROSITE" id="PS50217"/>
    </source>
</evidence>
<sequence>MVLDGNSSHLDAPLSATDGGFIMDLGPEMYNMPLQPYDAMPFGTMIASQISNTALVDNASSTHSWLMSLPSDLTTFSDIATASIHTSPRGITPEPSSSALRCHSYHHLQQQHSSEIPQLAGTKRRHSEIHVHSTESPDVTASFAAQSTPSDTTALPSSNKKTMIREKKRRAATKYRNKTKCEITKLQETKKQLSKKNSILSAHVKELRDEILALKTEILRHGTCKDQVIQD</sequence>
<evidence type="ECO:0000313" key="4">
    <source>
        <dbReference type="Proteomes" id="UP000756346"/>
    </source>
</evidence>
<feature type="domain" description="BZIP" evidence="2">
    <location>
        <begin position="158"/>
        <end position="221"/>
    </location>
</feature>